<dbReference type="Pfam" id="PF00534">
    <property type="entry name" value="Glycos_transf_1"/>
    <property type="match status" value="1"/>
</dbReference>
<sequence>MTSDNAPKSADAPLRVGYIIPEFPGQTHVWMWREIVHMREAGADLHLFSTRRPPERDKARHDFAESAAAETTYLWPMSAGSMVSSLAWALFTKPLGLLKAVRWAMTLPVEKKPNLKTILPLVIPACGLAREIKKRGLTHFHSHTCSNSAILAMLVNALQGTPYSLTLNANIEWWGGAMAEKFGRADFTIAITQWLEAQVRRDYPELRDDQVVLGRIGVDTKKWTPSPEAKNTGDALKIITVGRLHTSKGYDVLLDALGKLNTDGVAFDLKMIGDGPDRQDLVDQTERLGLNDRVTFTGSLGEGEIIEAMRTSDVFVLSSHAEPLGVVSMEAMSMEVATIATDAGGVGEIITDGEDGKLVPPGNAEALAAAIRELAENDELRERLAKAGRASIIRNFDSRRGAATLFERLTGKRPDALLAVLDEPDHAAAQPSSTAEAVSHG</sequence>
<dbReference type="AlphaFoldDB" id="A0A7X0H7B7"/>
<dbReference type="Proteomes" id="UP000541810">
    <property type="component" value="Unassembled WGS sequence"/>
</dbReference>
<dbReference type="PANTHER" id="PTHR45947:SF3">
    <property type="entry name" value="SULFOQUINOVOSYL TRANSFERASE SQD2"/>
    <property type="match status" value="1"/>
</dbReference>
<dbReference type="Gene3D" id="3.40.50.2000">
    <property type="entry name" value="Glycogen Phosphorylase B"/>
    <property type="match status" value="2"/>
</dbReference>
<gene>
    <name evidence="2" type="ORF">HNQ40_002244</name>
</gene>
<accession>A0A7X0H7B7</accession>
<dbReference type="RefSeq" id="WP_184677955.1">
    <property type="nucleotide sequence ID" value="NZ_JACHGY010000001.1"/>
</dbReference>
<dbReference type="GO" id="GO:0016757">
    <property type="term" value="F:glycosyltransferase activity"/>
    <property type="evidence" value="ECO:0007669"/>
    <property type="project" value="InterPro"/>
</dbReference>
<name>A0A7X0H7B7_9BACT</name>
<evidence type="ECO:0000313" key="3">
    <source>
        <dbReference type="Proteomes" id="UP000541810"/>
    </source>
</evidence>
<dbReference type="PANTHER" id="PTHR45947">
    <property type="entry name" value="SULFOQUINOVOSYL TRANSFERASE SQD2"/>
    <property type="match status" value="1"/>
</dbReference>
<feature type="domain" description="Glycosyl transferase family 1" evidence="1">
    <location>
        <begin position="233"/>
        <end position="389"/>
    </location>
</feature>
<evidence type="ECO:0000313" key="2">
    <source>
        <dbReference type="EMBL" id="MBB6430438.1"/>
    </source>
</evidence>
<organism evidence="2 3">
    <name type="scientific">Algisphaera agarilytica</name>
    <dbReference type="NCBI Taxonomy" id="1385975"/>
    <lineage>
        <taxon>Bacteria</taxon>
        <taxon>Pseudomonadati</taxon>
        <taxon>Planctomycetota</taxon>
        <taxon>Phycisphaerae</taxon>
        <taxon>Phycisphaerales</taxon>
        <taxon>Phycisphaeraceae</taxon>
        <taxon>Algisphaera</taxon>
    </lineage>
</organism>
<dbReference type="InterPro" id="IPR001296">
    <property type="entry name" value="Glyco_trans_1"/>
</dbReference>
<keyword evidence="2" id="KW-0808">Transferase</keyword>
<keyword evidence="3" id="KW-1185">Reference proteome</keyword>
<reference evidence="2 3" key="1">
    <citation type="submission" date="2020-08" db="EMBL/GenBank/DDBJ databases">
        <title>Genomic Encyclopedia of Type Strains, Phase IV (KMG-IV): sequencing the most valuable type-strain genomes for metagenomic binning, comparative biology and taxonomic classification.</title>
        <authorList>
            <person name="Goeker M."/>
        </authorList>
    </citation>
    <scope>NUCLEOTIDE SEQUENCE [LARGE SCALE GENOMIC DNA]</scope>
    <source>
        <strain evidence="2 3">DSM 103725</strain>
    </source>
</reference>
<comment type="caution">
    <text evidence="2">The sequence shown here is derived from an EMBL/GenBank/DDBJ whole genome shotgun (WGS) entry which is preliminary data.</text>
</comment>
<dbReference type="CDD" id="cd03801">
    <property type="entry name" value="GT4_PimA-like"/>
    <property type="match status" value="1"/>
</dbReference>
<dbReference type="EMBL" id="JACHGY010000001">
    <property type="protein sequence ID" value="MBB6430438.1"/>
    <property type="molecule type" value="Genomic_DNA"/>
</dbReference>
<evidence type="ECO:0000259" key="1">
    <source>
        <dbReference type="Pfam" id="PF00534"/>
    </source>
</evidence>
<dbReference type="InterPro" id="IPR050194">
    <property type="entry name" value="Glycosyltransferase_grp1"/>
</dbReference>
<proteinExistence type="predicted"/>
<dbReference type="SUPFAM" id="SSF53756">
    <property type="entry name" value="UDP-Glycosyltransferase/glycogen phosphorylase"/>
    <property type="match status" value="1"/>
</dbReference>
<protein>
    <submittedName>
        <fullName evidence="2">Glycosyltransferase involved in cell wall biosynthesis</fullName>
    </submittedName>
</protein>